<accession>A0A022S1G2</accession>
<dbReference type="AlphaFoldDB" id="A0A022S1G2"/>
<dbReference type="Proteomes" id="UP000030748">
    <property type="component" value="Unassembled WGS sequence"/>
</dbReference>
<evidence type="ECO:0000313" key="3">
    <source>
        <dbReference type="Proteomes" id="UP000030748"/>
    </source>
</evidence>
<keyword evidence="1" id="KW-0175">Coiled coil</keyword>
<feature type="coiled-coil region" evidence="1">
    <location>
        <begin position="304"/>
        <end position="366"/>
    </location>
</feature>
<dbReference type="PANTHER" id="PTHR48459:SF1">
    <property type="entry name" value="CUE DOMAIN-CONTAINING PROTEIN"/>
    <property type="match status" value="1"/>
</dbReference>
<gene>
    <name evidence="2" type="ORF">MIMGU_mgv1a004797mg</name>
</gene>
<keyword evidence="3" id="KW-1185">Reference proteome</keyword>
<proteinExistence type="predicted"/>
<evidence type="ECO:0000313" key="2">
    <source>
        <dbReference type="EMBL" id="EYU46612.1"/>
    </source>
</evidence>
<organism evidence="2 3">
    <name type="scientific">Erythranthe guttata</name>
    <name type="common">Yellow monkey flower</name>
    <name type="synonym">Mimulus guttatus</name>
    <dbReference type="NCBI Taxonomy" id="4155"/>
    <lineage>
        <taxon>Eukaryota</taxon>
        <taxon>Viridiplantae</taxon>
        <taxon>Streptophyta</taxon>
        <taxon>Embryophyta</taxon>
        <taxon>Tracheophyta</taxon>
        <taxon>Spermatophyta</taxon>
        <taxon>Magnoliopsida</taxon>
        <taxon>eudicotyledons</taxon>
        <taxon>Gunneridae</taxon>
        <taxon>Pentapetalae</taxon>
        <taxon>asterids</taxon>
        <taxon>lamiids</taxon>
        <taxon>Lamiales</taxon>
        <taxon>Phrymaceae</taxon>
        <taxon>Erythranthe</taxon>
    </lineage>
</organism>
<dbReference type="PANTHER" id="PTHR48459">
    <property type="entry name" value="CUE DOMAIN-CONTAINING PROTEIN"/>
    <property type="match status" value="1"/>
</dbReference>
<sequence length="510" mass="56252">MGFTEVHTKLVELFPVIDVRILKAVAMEHHKDADAAAAVVLEEIIPYLDENLTCNFGIPFESFYDVDDESAYDVHREQGVTCGLTLSEVSLENRIKMSGSVHSQGEPTVFIGMEGVNILQPEGSGDSVTGAANSGDKCTAVDEENNVEKSCEDGNSPVNETASLSVHDGTENSVQLVQLVQLPDVNESNLEKLDVGLSSDTVGIEDESNLTASISKSNQFNTTAVVEQSIADAGNNKQKMFSAMESVVSLMKQVELKEQDAEKAKEEAAMGGVKIQEKVEEFKEMLERAQEGNAMHAGEIYGEKAILATELKELQSRVLSLSDERDKYLAVLDGMHQTLQLRLAAAENEIRSLEQIKQEKEKLALKSLADQELIMEKVVQESQILKDQAVANAKLQKFLQDRGDVVDMLQGEIAVICQDVRLLKEKFDARVPFSQSISSNQTSFILASSSSSSKILIPDQEESVPVAVVDNYLETEHKNDHEQVNEQEESARFDRKALVDDGWEIFDKSY</sequence>
<protein>
    <recommendedName>
        <fullName evidence="4">CUE domain-containing protein</fullName>
    </recommendedName>
</protein>
<reference evidence="2 3" key="1">
    <citation type="journal article" date="2013" name="Proc. Natl. Acad. Sci. U.S.A.">
        <title>Fine-scale variation in meiotic recombination in Mimulus inferred from population shotgun sequencing.</title>
        <authorList>
            <person name="Hellsten U."/>
            <person name="Wright K.M."/>
            <person name="Jenkins J."/>
            <person name="Shu S."/>
            <person name="Yuan Y."/>
            <person name="Wessler S.R."/>
            <person name="Schmutz J."/>
            <person name="Willis J.H."/>
            <person name="Rokhsar D.S."/>
        </authorList>
    </citation>
    <scope>NUCLEOTIDE SEQUENCE [LARGE SCALE GENOMIC DNA]</scope>
    <source>
        <strain evidence="3">cv. DUN x IM62</strain>
    </source>
</reference>
<dbReference type="EMBL" id="KI630171">
    <property type="protein sequence ID" value="EYU46612.1"/>
    <property type="molecule type" value="Genomic_DNA"/>
</dbReference>
<evidence type="ECO:0008006" key="4">
    <source>
        <dbReference type="Google" id="ProtNLM"/>
    </source>
</evidence>
<dbReference type="eggNOG" id="ENOG502QVXV">
    <property type="taxonomic scope" value="Eukaryota"/>
</dbReference>
<name>A0A022S1G2_ERYGU</name>
<dbReference type="STRING" id="4155.A0A022S1G2"/>
<evidence type="ECO:0000256" key="1">
    <source>
        <dbReference type="SAM" id="Coils"/>
    </source>
</evidence>